<reference evidence="9" key="1">
    <citation type="journal article" date="2021" name="Mol. Ecol. Resour.">
        <title>Apolygus lucorum genome provides insights into omnivorousness and mesophyll feeding.</title>
        <authorList>
            <person name="Liu Y."/>
            <person name="Liu H."/>
            <person name="Wang H."/>
            <person name="Huang T."/>
            <person name="Liu B."/>
            <person name="Yang B."/>
            <person name="Yin L."/>
            <person name="Li B."/>
            <person name="Zhang Y."/>
            <person name="Zhang S."/>
            <person name="Jiang F."/>
            <person name="Zhang X."/>
            <person name="Ren Y."/>
            <person name="Wang B."/>
            <person name="Wang S."/>
            <person name="Lu Y."/>
            <person name="Wu K."/>
            <person name="Fan W."/>
            <person name="Wang G."/>
        </authorList>
    </citation>
    <scope>NUCLEOTIDE SEQUENCE</scope>
    <source>
        <strain evidence="9">12Hb</strain>
    </source>
</reference>
<keyword evidence="7" id="KW-1133">Transmembrane helix</keyword>
<dbReference type="InterPro" id="IPR019406">
    <property type="entry name" value="APLF_PBZ"/>
</dbReference>
<dbReference type="OrthoDB" id="416496at2759"/>
<proteinExistence type="inferred from homology"/>
<evidence type="ECO:0000313" key="9">
    <source>
        <dbReference type="EMBL" id="KAF6210780.1"/>
    </source>
</evidence>
<sequence length="448" mass="51272">MSSDEDSRTVCKYGTECYQKNPVHLKKYKHPKKRLPSRDPDESPGKRAKNGSEVPEVGRLTEPDPLPVSKLTDIVDDESYTDREEVRDESELIILSKLPDDMATKIRTLFLMDLPPDFYEFYKFCEKLPVKPVRKALNAVGLELVGPFDVLGGNTKDCTKEEALRHYRYFYDPPEFLTVLKADEKSELHYGYYRDDPSEMPAYVGSNATTEGCKITTIAANLFGALNYHIEKIHKTADPFRKMQISRIQSELAKHTKSLDISLSYLTSEMRGRRSKCVSKGWHGGGIVVPYDKKTDVGYRDIIENRSTLEKLFTSFEKVESETEEASLWGKLQPYMTNSNIANDESSHTYSSGTANSIRAPQQTSICRDHPSSHPQQSQRRQCQHYIMKEDSSIPLSWLSFCTKTGQKVVVFFFFLMLVNVVVLIVQQFMFDDNNYLHCSDVHRFPTG</sequence>
<dbReference type="Proteomes" id="UP000466442">
    <property type="component" value="Linkage Group LG5"/>
</dbReference>
<evidence type="ECO:0000256" key="4">
    <source>
        <dbReference type="ARBA" id="ARBA00022454"/>
    </source>
</evidence>
<evidence type="ECO:0000259" key="8">
    <source>
        <dbReference type="Pfam" id="PF10283"/>
    </source>
</evidence>
<evidence type="ECO:0000256" key="5">
    <source>
        <dbReference type="ARBA" id="ARBA00023242"/>
    </source>
</evidence>
<dbReference type="GO" id="GO:0042393">
    <property type="term" value="F:histone binding"/>
    <property type="evidence" value="ECO:0007669"/>
    <property type="project" value="InterPro"/>
</dbReference>
<keyword evidence="5" id="KW-0539">Nucleus</keyword>
<gene>
    <name evidence="9" type="ORF">GE061_013891</name>
</gene>
<comment type="similarity">
    <text evidence="3">Belongs to the HPF1 family.</text>
</comment>
<comment type="subcellular location">
    <subcellularLocation>
        <location evidence="2">Chromosome</location>
    </subcellularLocation>
    <subcellularLocation>
        <location evidence="1">Nucleus</location>
    </subcellularLocation>
</comment>
<keyword evidence="4" id="KW-0158">Chromosome</keyword>
<organism evidence="9 10">
    <name type="scientific">Apolygus lucorum</name>
    <name type="common">Small green plant bug</name>
    <name type="synonym">Lygocoris lucorum</name>
    <dbReference type="NCBI Taxonomy" id="248454"/>
    <lineage>
        <taxon>Eukaryota</taxon>
        <taxon>Metazoa</taxon>
        <taxon>Ecdysozoa</taxon>
        <taxon>Arthropoda</taxon>
        <taxon>Hexapoda</taxon>
        <taxon>Insecta</taxon>
        <taxon>Pterygota</taxon>
        <taxon>Neoptera</taxon>
        <taxon>Paraneoptera</taxon>
        <taxon>Hemiptera</taxon>
        <taxon>Heteroptera</taxon>
        <taxon>Panheteroptera</taxon>
        <taxon>Cimicomorpha</taxon>
        <taxon>Miridae</taxon>
        <taxon>Mirini</taxon>
        <taxon>Apolygus</taxon>
    </lineage>
</organism>
<dbReference type="Pfam" id="PF10228">
    <property type="entry name" value="HPF1"/>
    <property type="match status" value="1"/>
</dbReference>
<evidence type="ECO:0000256" key="6">
    <source>
        <dbReference type="SAM" id="MobiDB-lite"/>
    </source>
</evidence>
<accession>A0A8S9XP33</accession>
<keyword evidence="7" id="KW-0472">Membrane</keyword>
<feature type="region of interest" description="Disordered" evidence="6">
    <location>
        <begin position="24"/>
        <end position="70"/>
    </location>
</feature>
<dbReference type="AlphaFoldDB" id="A0A8S9XP33"/>
<dbReference type="InterPro" id="IPR019361">
    <property type="entry name" value="HPF1"/>
</dbReference>
<dbReference type="EMBL" id="WIXP02000005">
    <property type="protein sequence ID" value="KAF6210780.1"/>
    <property type="molecule type" value="Genomic_DNA"/>
</dbReference>
<feature type="compositionally biased region" description="Basic and acidic residues" evidence="6">
    <location>
        <begin position="36"/>
        <end position="45"/>
    </location>
</feature>
<feature type="domain" description="PBZ-type" evidence="8">
    <location>
        <begin position="8"/>
        <end position="33"/>
    </location>
</feature>
<dbReference type="PANTHER" id="PTHR13386">
    <property type="entry name" value="HISTONE PARYLATION FACTOR 1"/>
    <property type="match status" value="1"/>
</dbReference>
<dbReference type="Pfam" id="PF10283">
    <property type="entry name" value="zf-CCHH"/>
    <property type="match status" value="1"/>
</dbReference>
<dbReference type="GO" id="GO:0005694">
    <property type="term" value="C:chromosome"/>
    <property type="evidence" value="ECO:0007669"/>
    <property type="project" value="UniProtKB-SubCell"/>
</dbReference>
<evidence type="ECO:0000256" key="3">
    <source>
        <dbReference type="ARBA" id="ARBA00010803"/>
    </source>
</evidence>
<dbReference type="GO" id="GO:0006974">
    <property type="term" value="P:DNA damage response"/>
    <property type="evidence" value="ECO:0007669"/>
    <property type="project" value="InterPro"/>
</dbReference>
<keyword evidence="10" id="KW-1185">Reference proteome</keyword>
<evidence type="ECO:0000256" key="1">
    <source>
        <dbReference type="ARBA" id="ARBA00004123"/>
    </source>
</evidence>
<dbReference type="PANTHER" id="PTHR13386:SF1">
    <property type="entry name" value="HISTONE PARYLATION FACTOR 1"/>
    <property type="match status" value="1"/>
</dbReference>
<feature type="compositionally biased region" description="Basic residues" evidence="6">
    <location>
        <begin position="24"/>
        <end position="35"/>
    </location>
</feature>
<name>A0A8S9XP33_APOLU</name>
<feature type="transmembrane region" description="Helical" evidence="7">
    <location>
        <begin position="409"/>
        <end position="426"/>
    </location>
</feature>
<evidence type="ECO:0000256" key="2">
    <source>
        <dbReference type="ARBA" id="ARBA00004286"/>
    </source>
</evidence>
<comment type="caution">
    <text evidence="9">The sequence shown here is derived from an EMBL/GenBank/DDBJ whole genome shotgun (WGS) entry which is preliminary data.</text>
</comment>
<dbReference type="GO" id="GO:0072572">
    <property type="term" value="F:poly-ADP-D-ribose binding"/>
    <property type="evidence" value="ECO:0007669"/>
    <property type="project" value="TreeGrafter"/>
</dbReference>
<evidence type="ECO:0000256" key="7">
    <source>
        <dbReference type="SAM" id="Phobius"/>
    </source>
</evidence>
<keyword evidence="7" id="KW-0812">Transmembrane</keyword>
<evidence type="ECO:0000313" key="10">
    <source>
        <dbReference type="Proteomes" id="UP000466442"/>
    </source>
</evidence>
<dbReference type="GO" id="GO:0005634">
    <property type="term" value="C:nucleus"/>
    <property type="evidence" value="ECO:0007669"/>
    <property type="project" value="UniProtKB-SubCell"/>
</dbReference>
<protein>
    <recommendedName>
        <fullName evidence="8">PBZ-type domain-containing protein</fullName>
    </recommendedName>
</protein>